<dbReference type="Gene3D" id="3.20.20.70">
    <property type="entry name" value="Aldolase class I"/>
    <property type="match status" value="1"/>
</dbReference>
<dbReference type="InterPro" id="IPR045247">
    <property type="entry name" value="Oye-like"/>
</dbReference>
<evidence type="ECO:0000313" key="3">
    <source>
        <dbReference type="EMBL" id="RJE27135.1"/>
    </source>
</evidence>
<dbReference type="PANTHER" id="PTHR22893:SF91">
    <property type="entry name" value="NADPH DEHYDROGENASE 2-RELATED"/>
    <property type="match status" value="1"/>
</dbReference>
<dbReference type="AlphaFoldDB" id="A0A3A3AAY0"/>
<organism evidence="3 4">
    <name type="scientific">Aspergillus sclerotialis</name>
    <dbReference type="NCBI Taxonomy" id="2070753"/>
    <lineage>
        <taxon>Eukaryota</taxon>
        <taxon>Fungi</taxon>
        <taxon>Dikarya</taxon>
        <taxon>Ascomycota</taxon>
        <taxon>Pezizomycotina</taxon>
        <taxon>Eurotiomycetes</taxon>
        <taxon>Eurotiomycetidae</taxon>
        <taxon>Eurotiales</taxon>
        <taxon>Aspergillaceae</taxon>
        <taxon>Aspergillus</taxon>
        <taxon>Aspergillus subgen. Polypaecilum</taxon>
    </lineage>
</organism>
<sequence>MSRLFSPLQVGRLQLPHRIAMAPMTRFRADDAHVPLPFVKDYYAQRASVPGTLIVTEATIVSPRAGGYPNVPGIYTEEQIAAWRGVVDAVHAKGSYIYLQLWALGRVAKPDVLKQDGCDLVSSSAVPAGSDYPVPRELTEEEIKGFIGDFAQAAKNAMAAGFDGVEIHGANGYLIDQFNQDVSNQRTDSWGGSVENRARFALETIKAVVDVAGADRTAIRYSPWSTFQGMRMAEPLPQFTYLAKKTAEFKLAYVHLVESRIAGNADAEPTDQLDFFIDAYAAASPIMIAGGFKTDSAKDAVDKEYKNNDIIIAFGRPFTSNPDLPFRVQKEIPFRPYEREHFYVPKEPKGYLDYDFSEEFKTVQVAA</sequence>
<dbReference type="InterPro" id="IPR013785">
    <property type="entry name" value="Aldolase_TIM"/>
</dbReference>
<dbReference type="GO" id="GO:0010181">
    <property type="term" value="F:FMN binding"/>
    <property type="evidence" value="ECO:0007669"/>
    <property type="project" value="InterPro"/>
</dbReference>
<dbReference type="EMBL" id="MVGC01000008">
    <property type="protein sequence ID" value="RJE27135.1"/>
    <property type="molecule type" value="Genomic_DNA"/>
</dbReference>
<dbReference type="FunFam" id="3.20.20.70:FF:000138">
    <property type="entry name" value="NADPH dehydrogenase 1"/>
    <property type="match status" value="1"/>
</dbReference>
<dbReference type="STRING" id="2070753.A0A3A3AAY0"/>
<dbReference type="CDD" id="cd02933">
    <property type="entry name" value="OYE_like_FMN"/>
    <property type="match status" value="1"/>
</dbReference>
<dbReference type="OrthoDB" id="276546at2759"/>
<dbReference type="InterPro" id="IPR001155">
    <property type="entry name" value="OxRdtase_FMN_N"/>
</dbReference>
<feature type="domain" description="NADH:flavin oxidoreductase/NADH oxidase N-terminal" evidence="2">
    <location>
        <begin position="4"/>
        <end position="333"/>
    </location>
</feature>
<accession>A0A3A3AAY0</accession>
<reference evidence="4" key="1">
    <citation type="submission" date="2017-02" db="EMBL/GenBank/DDBJ databases">
        <authorList>
            <person name="Tafer H."/>
            <person name="Lopandic K."/>
        </authorList>
    </citation>
    <scope>NUCLEOTIDE SEQUENCE [LARGE SCALE GENOMIC DNA]</scope>
    <source>
        <strain evidence="4">CBS 366.77</strain>
    </source>
</reference>
<dbReference type="SUPFAM" id="SSF51395">
    <property type="entry name" value="FMN-linked oxidoreductases"/>
    <property type="match status" value="1"/>
</dbReference>
<proteinExistence type="predicted"/>
<keyword evidence="4" id="KW-1185">Reference proteome</keyword>
<dbReference type="GO" id="GO:0003959">
    <property type="term" value="F:NADPH dehydrogenase activity"/>
    <property type="evidence" value="ECO:0007669"/>
    <property type="project" value="TreeGrafter"/>
</dbReference>
<comment type="caution">
    <text evidence="3">The sequence shown here is derived from an EMBL/GenBank/DDBJ whole genome shotgun (WGS) entry which is preliminary data.</text>
</comment>
<name>A0A3A3AAY0_9EURO</name>
<evidence type="ECO:0000259" key="2">
    <source>
        <dbReference type="Pfam" id="PF00724"/>
    </source>
</evidence>
<keyword evidence="1" id="KW-0521">NADP</keyword>
<dbReference type="Proteomes" id="UP000266188">
    <property type="component" value="Unassembled WGS sequence"/>
</dbReference>
<protein>
    <recommendedName>
        <fullName evidence="2">NADH:flavin oxidoreductase/NADH oxidase N-terminal domain-containing protein</fullName>
    </recommendedName>
</protein>
<gene>
    <name evidence="3" type="ORF">PHISCL_00488</name>
</gene>
<dbReference type="PANTHER" id="PTHR22893">
    <property type="entry name" value="NADH OXIDOREDUCTASE-RELATED"/>
    <property type="match status" value="1"/>
</dbReference>
<dbReference type="Pfam" id="PF00724">
    <property type="entry name" value="Oxidored_FMN"/>
    <property type="match status" value="1"/>
</dbReference>
<evidence type="ECO:0000313" key="4">
    <source>
        <dbReference type="Proteomes" id="UP000266188"/>
    </source>
</evidence>
<evidence type="ECO:0000256" key="1">
    <source>
        <dbReference type="ARBA" id="ARBA00022857"/>
    </source>
</evidence>